<reference evidence="1" key="2">
    <citation type="submission" date="2021-04" db="EMBL/GenBank/DDBJ databases">
        <authorList>
            <person name="Gilroy R."/>
        </authorList>
    </citation>
    <scope>NUCLEOTIDE SEQUENCE</scope>
    <source>
        <strain evidence="1">ChiHecec2B26-446</strain>
    </source>
</reference>
<comment type="caution">
    <text evidence="1">The sequence shown here is derived from an EMBL/GenBank/DDBJ whole genome shotgun (WGS) entry which is preliminary data.</text>
</comment>
<organism evidence="1 2">
    <name type="scientific">Candidatus Desulfovibrio intestinipullorum</name>
    <dbReference type="NCBI Taxonomy" id="2838536"/>
    <lineage>
        <taxon>Bacteria</taxon>
        <taxon>Pseudomonadati</taxon>
        <taxon>Thermodesulfobacteriota</taxon>
        <taxon>Desulfovibrionia</taxon>
        <taxon>Desulfovibrionales</taxon>
        <taxon>Desulfovibrionaceae</taxon>
        <taxon>Desulfovibrio</taxon>
    </lineage>
</organism>
<dbReference type="AlphaFoldDB" id="A0A9D1PYN2"/>
<accession>A0A9D1PYN2</accession>
<dbReference type="Proteomes" id="UP000886752">
    <property type="component" value="Unassembled WGS sequence"/>
</dbReference>
<dbReference type="EMBL" id="DXHV01000077">
    <property type="protein sequence ID" value="HIW01320.1"/>
    <property type="molecule type" value="Genomic_DNA"/>
</dbReference>
<protein>
    <submittedName>
        <fullName evidence="1">Uncharacterized protein</fullName>
    </submittedName>
</protein>
<evidence type="ECO:0000313" key="2">
    <source>
        <dbReference type="Proteomes" id="UP000886752"/>
    </source>
</evidence>
<evidence type="ECO:0000313" key="1">
    <source>
        <dbReference type="EMBL" id="HIW01320.1"/>
    </source>
</evidence>
<sequence>MEDSRGLYYYPNPALTAVRVYVRRAEDGSMEFRMWDAEHPEVWEKHGWIGMETVNMARELFAGEHDDGWHPEMIYDAAVAEALLKEKAKK</sequence>
<reference evidence="1" key="1">
    <citation type="journal article" date="2021" name="PeerJ">
        <title>Extensive microbial diversity within the chicken gut microbiome revealed by metagenomics and culture.</title>
        <authorList>
            <person name="Gilroy R."/>
            <person name="Ravi A."/>
            <person name="Getino M."/>
            <person name="Pursley I."/>
            <person name="Horton D.L."/>
            <person name="Alikhan N.F."/>
            <person name="Baker D."/>
            <person name="Gharbi K."/>
            <person name="Hall N."/>
            <person name="Watson M."/>
            <person name="Adriaenssens E.M."/>
            <person name="Foster-Nyarko E."/>
            <person name="Jarju S."/>
            <person name="Secka A."/>
            <person name="Antonio M."/>
            <person name="Oren A."/>
            <person name="Chaudhuri R.R."/>
            <person name="La Ragione R."/>
            <person name="Hildebrand F."/>
            <person name="Pallen M.J."/>
        </authorList>
    </citation>
    <scope>NUCLEOTIDE SEQUENCE</scope>
    <source>
        <strain evidence="1">ChiHecec2B26-446</strain>
    </source>
</reference>
<gene>
    <name evidence="1" type="ORF">H9894_09080</name>
</gene>
<proteinExistence type="predicted"/>
<name>A0A9D1PYN2_9BACT</name>